<reference evidence="1 2" key="1">
    <citation type="submission" date="2020-04" db="EMBL/GenBank/DDBJ databases">
        <title>Molecular characterization of pseudomonads from Agaricus bisporus reveal novel blotch 2 pathogens in Western Europe.</title>
        <authorList>
            <person name="Taparia T."/>
            <person name="Krijger M."/>
            <person name="Haynes E."/>
            <person name="Elpinstone J.G."/>
            <person name="Noble R."/>
            <person name="Van Der Wolf J."/>
        </authorList>
    </citation>
    <scope>NUCLEOTIDE SEQUENCE [LARGE SCALE GENOMIC DNA]</scope>
    <source>
        <strain evidence="1 2">G9001</strain>
    </source>
</reference>
<organism evidence="1 2">
    <name type="scientific">Pseudomonas gingeri</name>
    <dbReference type="NCBI Taxonomy" id="117681"/>
    <lineage>
        <taxon>Bacteria</taxon>
        <taxon>Pseudomonadati</taxon>
        <taxon>Pseudomonadota</taxon>
        <taxon>Gammaproteobacteria</taxon>
        <taxon>Pseudomonadales</taxon>
        <taxon>Pseudomonadaceae</taxon>
        <taxon>Pseudomonas</taxon>
    </lineage>
</organism>
<dbReference type="AlphaFoldDB" id="A0A7Y7WZG7"/>
<accession>A0A7Y7WZG7</accession>
<proteinExistence type="predicted"/>
<protein>
    <submittedName>
        <fullName evidence="1">Uncharacterized protein</fullName>
    </submittedName>
</protein>
<comment type="caution">
    <text evidence="1">The sequence shown here is derived from an EMBL/GenBank/DDBJ whole genome shotgun (WGS) entry which is preliminary data.</text>
</comment>
<gene>
    <name evidence="1" type="ORF">HX830_30570</name>
</gene>
<sequence length="89" mass="10236">MLERAPEQCPLDGIGMQADLVAIEFRRFELTPTQFIVIPAYRSRMCMGSWQRCMPSVPHENRAISANVEIGRIGEILTYFTKLTNFSKR</sequence>
<name>A0A7Y7WZG7_9PSED</name>
<dbReference type="RefSeq" id="WP_177104465.1">
    <property type="nucleotide sequence ID" value="NZ_JACAQA010000041.1"/>
</dbReference>
<dbReference type="EMBL" id="JACAQA010000041">
    <property type="protein sequence ID" value="NWB89218.1"/>
    <property type="molecule type" value="Genomic_DNA"/>
</dbReference>
<evidence type="ECO:0000313" key="2">
    <source>
        <dbReference type="Proteomes" id="UP000522864"/>
    </source>
</evidence>
<dbReference type="Proteomes" id="UP000522864">
    <property type="component" value="Unassembled WGS sequence"/>
</dbReference>
<evidence type="ECO:0000313" key="1">
    <source>
        <dbReference type="EMBL" id="NWB89218.1"/>
    </source>
</evidence>